<reference evidence="1" key="1">
    <citation type="journal article" date="2021" name="PeerJ">
        <title>Extensive microbial diversity within the chicken gut microbiome revealed by metagenomics and culture.</title>
        <authorList>
            <person name="Gilroy R."/>
            <person name="Ravi A."/>
            <person name="Getino M."/>
            <person name="Pursley I."/>
            <person name="Horton D.L."/>
            <person name="Alikhan N.F."/>
            <person name="Baker D."/>
            <person name="Gharbi K."/>
            <person name="Hall N."/>
            <person name="Watson M."/>
            <person name="Adriaenssens E.M."/>
            <person name="Foster-Nyarko E."/>
            <person name="Jarju S."/>
            <person name="Secka A."/>
            <person name="Antonio M."/>
            <person name="Oren A."/>
            <person name="Chaudhuri R.R."/>
            <person name="La Ragione R."/>
            <person name="Hildebrand F."/>
            <person name="Pallen M.J."/>
        </authorList>
    </citation>
    <scope>NUCLEOTIDE SEQUENCE</scope>
    <source>
        <strain evidence="1">ChiHjej12B11-9795</strain>
    </source>
</reference>
<dbReference type="EMBL" id="DWZI01000056">
    <property type="protein sequence ID" value="HJA86721.1"/>
    <property type="molecule type" value="Genomic_DNA"/>
</dbReference>
<protein>
    <submittedName>
        <fullName evidence="1">SRPBCC family protein</fullName>
    </submittedName>
</protein>
<organism evidence="1 2">
    <name type="scientific">Candidatus Bacteroides avicola</name>
    <dbReference type="NCBI Taxonomy" id="2838468"/>
    <lineage>
        <taxon>Bacteria</taxon>
        <taxon>Pseudomonadati</taxon>
        <taxon>Bacteroidota</taxon>
        <taxon>Bacteroidia</taxon>
        <taxon>Bacteroidales</taxon>
        <taxon>Bacteroidaceae</taxon>
        <taxon>Bacteroides</taxon>
    </lineage>
</organism>
<dbReference type="SUPFAM" id="SSF55961">
    <property type="entry name" value="Bet v1-like"/>
    <property type="match status" value="1"/>
</dbReference>
<gene>
    <name evidence="1" type="ORF">H9950_11155</name>
</gene>
<dbReference type="Proteomes" id="UP000823862">
    <property type="component" value="Unassembled WGS sequence"/>
</dbReference>
<proteinExistence type="predicted"/>
<comment type="caution">
    <text evidence="1">The sequence shown here is derived from an EMBL/GenBank/DDBJ whole genome shotgun (WGS) entry which is preliminary data.</text>
</comment>
<dbReference type="AlphaFoldDB" id="A0A9D2HY73"/>
<evidence type="ECO:0000313" key="1">
    <source>
        <dbReference type="EMBL" id="HJA86721.1"/>
    </source>
</evidence>
<dbReference type="Gene3D" id="3.30.530.20">
    <property type="match status" value="1"/>
</dbReference>
<name>A0A9D2HY73_9BACE</name>
<evidence type="ECO:0000313" key="2">
    <source>
        <dbReference type="Proteomes" id="UP000823862"/>
    </source>
</evidence>
<dbReference type="InterPro" id="IPR019587">
    <property type="entry name" value="Polyketide_cyclase/dehydratase"/>
</dbReference>
<reference evidence="1" key="2">
    <citation type="submission" date="2021-04" db="EMBL/GenBank/DDBJ databases">
        <authorList>
            <person name="Gilroy R."/>
        </authorList>
    </citation>
    <scope>NUCLEOTIDE SEQUENCE</scope>
    <source>
        <strain evidence="1">ChiHjej12B11-9795</strain>
    </source>
</reference>
<dbReference type="InterPro" id="IPR023393">
    <property type="entry name" value="START-like_dom_sf"/>
</dbReference>
<sequence length="138" mass="15420">MTKFESSIKHVAATQAAVYAKLSDLNNLAQIKDRLPEDKVKNLTFDADTLSMDVPPAGTVTLQIVEREPEKCIKFGTTSSPLPFNLWIQILPVSDTECKMKLTIGMELNPFMKTMVQKPLQEGLEKMADMLAMIPYNS</sequence>
<accession>A0A9D2HY73</accession>
<dbReference type="Pfam" id="PF10604">
    <property type="entry name" value="Polyketide_cyc2"/>
    <property type="match status" value="1"/>
</dbReference>